<dbReference type="PANTHER" id="PTHR33505:SF4">
    <property type="entry name" value="PROTEIN PREY, MITOCHONDRIAL"/>
    <property type="match status" value="1"/>
</dbReference>
<reference evidence="3 4" key="1">
    <citation type="journal article" date="2022" name="Nat. Plants">
        <title>Genomes of leafy and leafless Platanthera orchids illuminate the evolution of mycoheterotrophy.</title>
        <authorList>
            <person name="Li M.H."/>
            <person name="Liu K.W."/>
            <person name="Li Z."/>
            <person name="Lu H.C."/>
            <person name="Ye Q.L."/>
            <person name="Zhang D."/>
            <person name="Wang J.Y."/>
            <person name="Li Y.F."/>
            <person name="Zhong Z.M."/>
            <person name="Liu X."/>
            <person name="Yu X."/>
            <person name="Liu D.K."/>
            <person name="Tu X.D."/>
            <person name="Liu B."/>
            <person name="Hao Y."/>
            <person name="Liao X.Y."/>
            <person name="Jiang Y.T."/>
            <person name="Sun W.H."/>
            <person name="Chen J."/>
            <person name="Chen Y.Q."/>
            <person name="Ai Y."/>
            <person name="Zhai J.W."/>
            <person name="Wu S.S."/>
            <person name="Zhou Z."/>
            <person name="Hsiao Y.Y."/>
            <person name="Wu W.L."/>
            <person name="Chen Y.Y."/>
            <person name="Lin Y.F."/>
            <person name="Hsu J.L."/>
            <person name="Li C.Y."/>
            <person name="Wang Z.W."/>
            <person name="Zhao X."/>
            <person name="Zhong W.Y."/>
            <person name="Ma X.K."/>
            <person name="Ma L."/>
            <person name="Huang J."/>
            <person name="Chen G.Z."/>
            <person name="Huang M.Z."/>
            <person name="Huang L."/>
            <person name="Peng D.H."/>
            <person name="Luo Y.B."/>
            <person name="Zou S.Q."/>
            <person name="Chen S.P."/>
            <person name="Lan S."/>
            <person name="Tsai W.C."/>
            <person name="Van de Peer Y."/>
            <person name="Liu Z.J."/>
        </authorList>
    </citation>
    <scope>NUCLEOTIDE SEQUENCE [LARGE SCALE GENOMIC DNA]</scope>
    <source>
        <strain evidence="3">Lor288</strain>
    </source>
</reference>
<dbReference type="EMBL" id="JBBWWR010000007">
    <property type="protein sequence ID" value="KAK8963836.1"/>
    <property type="molecule type" value="Genomic_DNA"/>
</dbReference>
<evidence type="ECO:0000313" key="3">
    <source>
        <dbReference type="EMBL" id="KAK8963836.1"/>
    </source>
</evidence>
<proteinExistence type="inferred from homology"/>
<sequence length="102" mass="11385">MVRGSKAVHLRDAAAISKALFDVLVCPLSRQPLRYCQETQSMISDAIGVSFPNVVKKKGVKMKPLTLPLGCLYVLEQQRIFCDISKAYGGWMDHLALHILVR</sequence>
<comment type="caution">
    <text evidence="3">The sequence shown here is derived from an EMBL/GenBank/DDBJ whole genome shotgun (WGS) entry which is preliminary data.</text>
</comment>
<dbReference type="SUPFAM" id="SSF158997">
    <property type="entry name" value="Trm112p-like"/>
    <property type="match status" value="1"/>
</dbReference>
<dbReference type="PANTHER" id="PTHR33505">
    <property type="entry name" value="ZGC:162634"/>
    <property type="match status" value="1"/>
</dbReference>
<evidence type="ECO:0000256" key="2">
    <source>
        <dbReference type="ARBA" id="ARBA00040939"/>
    </source>
</evidence>
<protein>
    <recommendedName>
        <fullName evidence="2">Protein preY, mitochondrial</fullName>
    </recommendedName>
</protein>
<gene>
    <name evidence="3" type="ORF">KSP40_PGU009928</name>
</gene>
<dbReference type="Gene3D" id="2.20.25.10">
    <property type="match status" value="1"/>
</dbReference>
<evidence type="ECO:0000256" key="1">
    <source>
        <dbReference type="ARBA" id="ARBA00038479"/>
    </source>
</evidence>
<name>A0ABR2MIN0_9ASPA</name>
<dbReference type="InterPro" id="IPR005651">
    <property type="entry name" value="Trm112-like"/>
</dbReference>
<evidence type="ECO:0000313" key="4">
    <source>
        <dbReference type="Proteomes" id="UP001412067"/>
    </source>
</evidence>
<comment type="similarity">
    <text evidence="1">Belongs to the PREY family.</text>
</comment>
<keyword evidence="4" id="KW-1185">Reference proteome</keyword>
<dbReference type="Pfam" id="PF03966">
    <property type="entry name" value="Trm112p"/>
    <property type="match status" value="1"/>
</dbReference>
<organism evidence="3 4">
    <name type="scientific">Platanthera guangdongensis</name>
    <dbReference type="NCBI Taxonomy" id="2320717"/>
    <lineage>
        <taxon>Eukaryota</taxon>
        <taxon>Viridiplantae</taxon>
        <taxon>Streptophyta</taxon>
        <taxon>Embryophyta</taxon>
        <taxon>Tracheophyta</taxon>
        <taxon>Spermatophyta</taxon>
        <taxon>Magnoliopsida</taxon>
        <taxon>Liliopsida</taxon>
        <taxon>Asparagales</taxon>
        <taxon>Orchidaceae</taxon>
        <taxon>Orchidoideae</taxon>
        <taxon>Orchideae</taxon>
        <taxon>Orchidinae</taxon>
        <taxon>Platanthera</taxon>
    </lineage>
</organism>
<accession>A0ABR2MIN0</accession>
<dbReference type="Proteomes" id="UP001412067">
    <property type="component" value="Unassembled WGS sequence"/>
</dbReference>